<feature type="transmembrane region" description="Helical" evidence="10">
    <location>
        <begin position="281"/>
        <end position="304"/>
    </location>
</feature>
<feature type="transmembrane region" description="Helical" evidence="10">
    <location>
        <begin position="375"/>
        <end position="398"/>
    </location>
</feature>
<protein>
    <submittedName>
        <fullName evidence="12">Alpha-glucoside:hydrogen symporter</fullName>
    </submittedName>
</protein>
<evidence type="ECO:0000256" key="8">
    <source>
        <dbReference type="ARBA" id="ARBA00049119"/>
    </source>
</evidence>
<feature type="transmembrane region" description="Helical" evidence="10">
    <location>
        <begin position="104"/>
        <end position="122"/>
    </location>
</feature>
<evidence type="ECO:0000256" key="9">
    <source>
        <dbReference type="RuleBase" id="RU003346"/>
    </source>
</evidence>
<keyword evidence="13" id="KW-1185">Reference proteome</keyword>
<comment type="similarity">
    <text evidence="2 9">Belongs to the major facilitator superfamily. Sugar transporter (TC 2.A.1.1) family.</text>
</comment>
<feature type="transmembrane region" description="Helical" evidence="10">
    <location>
        <begin position="418"/>
        <end position="435"/>
    </location>
</feature>
<evidence type="ECO:0000313" key="12">
    <source>
        <dbReference type="EMBL" id="ORY26981.1"/>
    </source>
</evidence>
<dbReference type="PANTHER" id="PTHR48022:SF5">
    <property type="entry name" value="ALPHA-GLUCOSIDES PERMEASE MPH2-RELATED"/>
    <property type="match status" value="1"/>
</dbReference>
<reference evidence="12 13" key="1">
    <citation type="submission" date="2016-07" db="EMBL/GenBank/DDBJ databases">
        <title>Pervasive Adenine N6-methylation of Active Genes in Fungi.</title>
        <authorList>
            <consortium name="DOE Joint Genome Institute"/>
            <person name="Mondo S.J."/>
            <person name="Dannebaum R.O."/>
            <person name="Kuo R.C."/>
            <person name="Labutti K."/>
            <person name="Haridas S."/>
            <person name="Kuo A."/>
            <person name="Salamov A."/>
            <person name="Ahrendt S.R."/>
            <person name="Lipzen A."/>
            <person name="Sullivan W."/>
            <person name="Andreopoulos W.B."/>
            <person name="Clum A."/>
            <person name="Lindquist E."/>
            <person name="Daum C."/>
            <person name="Ramamoorthy G.K."/>
            <person name="Gryganskyi A."/>
            <person name="Culley D."/>
            <person name="Magnuson J.K."/>
            <person name="James T.Y."/>
            <person name="O'Malley M.A."/>
            <person name="Stajich J.E."/>
            <person name="Spatafora J.W."/>
            <person name="Visel A."/>
            <person name="Grigoriev I.V."/>
        </authorList>
    </citation>
    <scope>NUCLEOTIDE SEQUENCE [LARGE SCALE GENOMIC DNA]</scope>
    <source>
        <strain evidence="12 13">68-887.2</strain>
    </source>
</reference>
<feature type="non-terminal residue" evidence="12">
    <location>
        <position position="1"/>
    </location>
</feature>
<gene>
    <name evidence="12" type="ORF">BCR39DRAFT_452341</name>
</gene>
<comment type="catalytic activity">
    <reaction evidence="8">
        <text>myo-inositol(out) + H(+)(out) = myo-inositol(in) + H(+)(in)</text>
        <dbReference type="Rhea" id="RHEA:60364"/>
        <dbReference type="ChEBI" id="CHEBI:15378"/>
        <dbReference type="ChEBI" id="CHEBI:17268"/>
    </reaction>
</comment>
<dbReference type="InterPro" id="IPR050360">
    <property type="entry name" value="MFS_Sugar_Transporters"/>
</dbReference>
<evidence type="ECO:0000256" key="7">
    <source>
        <dbReference type="ARBA" id="ARBA00026248"/>
    </source>
</evidence>
<feature type="transmembrane region" description="Helical" evidence="10">
    <location>
        <begin position="162"/>
        <end position="184"/>
    </location>
</feature>
<name>A0A1Y2AWN2_9TREE</name>
<dbReference type="Proteomes" id="UP000193986">
    <property type="component" value="Unassembled WGS sequence"/>
</dbReference>
<dbReference type="AlphaFoldDB" id="A0A1Y2AWN2"/>
<evidence type="ECO:0000256" key="3">
    <source>
        <dbReference type="ARBA" id="ARBA00022448"/>
    </source>
</evidence>
<feature type="transmembrane region" description="Helical" evidence="10">
    <location>
        <begin position="21"/>
        <end position="41"/>
    </location>
</feature>
<evidence type="ECO:0000256" key="2">
    <source>
        <dbReference type="ARBA" id="ARBA00010992"/>
    </source>
</evidence>
<dbReference type="PANTHER" id="PTHR48022">
    <property type="entry name" value="PLASTIDIC GLUCOSE TRANSPORTER 4"/>
    <property type="match status" value="1"/>
</dbReference>
<dbReference type="FunFam" id="1.20.1250.20:FF:000078">
    <property type="entry name" value="MFS maltose transporter, putative"/>
    <property type="match status" value="1"/>
</dbReference>
<feature type="transmembrane region" description="Helical" evidence="10">
    <location>
        <begin position="344"/>
        <end position="363"/>
    </location>
</feature>
<dbReference type="GO" id="GO:0005351">
    <property type="term" value="F:carbohydrate:proton symporter activity"/>
    <property type="evidence" value="ECO:0007669"/>
    <property type="project" value="TreeGrafter"/>
</dbReference>
<dbReference type="Gene3D" id="1.20.1250.20">
    <property type="entry name" value="MFS general substrate transporter like domains"/>
    <property type="match status" value="1"/>
</dbReference>
<feature type="transmembrane region" description="Helical" evidence="10">
    <location>
        <begin position="76"/>
        <end position="97"/>
    </location>
</feature>
<dbReference type="OrthoDB" id="6612291at2759"/>
<evidence type="ECO:0000256" key="10">
    <source>
        <dbReference type="SAM" id="Phobius"/>
    </source>
</evidence>
<keyword evidence="7" id="KW-0462">Maltose metabolism</keyword>
<evidence type="ECO:0000313" key="13">
    <source>
        <dbReference type="Proteomes" id="UP000193986"/>
    </source>
</evidence>
<dbReference type="PROSITE" id="PS50850">
    <property type="entry name" value="MFS"/>
    <property type="match status" value="1"/>
</dbReference>
<comment type="subcellular location">
    <subcellularLocation>
        <location evidence="1">Membrane</location>
        <topology evidence="1">Multi-pass membrane protein</topology>
    </subcellularLocation>
</comment>
<evidence type="ECO:0000256" key="5">
    <source>
        <dbReference type="ARBA" id="ARBA00022989"/>
    </source>
</evidence>
<dbReference type="EMBL" id="MCFC01000042">
    <property type="protein sequence ID" value="ORY26981.1"/>
    <property type="molecule type" value="Genomic_DNA"/>
</dbReference>
<dbReference type="InParanoid" id="A0A1Y2AWN2"/>
<dbReference type="SUPFAM" id="SSF103473">
    <property type="entry name" value="MFS general substrate transporter"/>
    <property type="match status" value="1"/>
</dbReference>
<dbReference type="InterPro" id="IPR020846">
    <property type="entry name" value="MFS_dom"/>
</dbReference>
<feature type="transmembrane region" description="Helical" evidence="10">
    <location>
        <begin position="441"/>
        <end position="464"/>
    </location>
</feature>
<keyword evidence="5 10" id="KW-1133">Transmembrane helix</keyword>
<keyword evidence="6 10" id="KW-0472">Membrane</keyword>
<proteinExistence type="inferred from homology"/>
<dbReference type="InterPro" id="IPR036259">
    <property type="entry name" value="MFS_trans_sf"/>
</dbReference>
<feature type="domain" description="Major facilitator superfamily (MFS) profile" evidence="11">
    <location>
        <begin position="28"/>
        <end position="468"/>
    </location>
</feature>
<organism evidence="12 13">
    <name type="scientific">Naematelia encephala</name>
    <dbReference type="NCBI Taxonomy" id="71784"/>
    <lineage>
        <taxon>Eukaryota</taxon>
        <taxon>Fungi</taxon>
        <taxon>Dikarya</taxon>
        <taxon>Basidiomycota</taxon>
        <taxon>Agaricomycotina</taxon>
        <taxon>Tremellomycetes</taxon>
        <taxon>Tremellales</taxon>
        <taxon>Naemateliaceae</taxon>
        <taxon>Naematelia</taxon>
    </lineage>
</organism>
<dbReference type="GO" id="GO:0000023">
    <property type="term" value="P:maltose metabolic process"/>
    <property type="evidence" value="ECO:0007669"/>
    <property type="project" value="UniProtKB-KW"/>
</dbReference>
<accession>A0A1Y2AWN2</accession>
<feature type="non-terminal residue" evidence="12">
    <location>
        <position position="499"/>
    </location>
</feature>
<dbReference type="InterPro" id="IPR003663">
    <property type="entry name" value="Sugar/inositol_transpt"/>
</dbReference>
<dbReference type="InterPro" id="IPR005829">
    <property type="entry name" value="Sugar_transporter_CS"/>
</dbReference>
<dbReference type="InterPro" id="IPR005828">
    <property type="entry name" value="MFS_sugar_transport-like"/>
</dbReference>
<dbReference type="GO" id="GO:0016020">
    <property type="term" value="C:membrane"/>
    <property type="evidence" value="ECO:0007669"/>
    <property type="project" value="UniProtKB-SubCell"/>
</dbReference>
<dbReference type="NCBIfam" id="TIGR00879">
    <property type="entry name" value="SP"/>
    <property type="match status" value="1"/>
</dbReference>
<evidence type="ECO:0000256" key="1">
    <source>
        <dbReference type="ARBA" id="ARBA00004141"/>
    </source>
</evidence>
<keyword evidence="4 10" id="KW-0812">Transmembrane</keyword>
<evidence type="ECO:0000259" key="11">
    <source>
        <dbReference type="PROSITE" id="PS50850"/>
    </source>
</evidence>
<dbReference type="PROSITE" id="PS00217">
    <property type="entry name" value="SUGAR_TRANSPORT_2"/>
    <property type="match status" value="1"/>
</dbReference>
<keyword evidence="3 9" id="KW-0813">Transport</keyword>
<evidence type="ECO:0000256" key="6">
    <source>
        <dbReference type="ARBA" id="ARBA00023136"/>
    </source>
</evidence>
<sequence>LEAITAERAEHKLGVLAAMRVYKGAIFWSIVVSMCVVMEGYDQALVGNLVALPAFRLRYGKEANGNYQVPASWQTALLQAPIIGSFFGVLVSGWSANRFGYKRTLITLQCLMTGAIFITFFSNSLGMLFAGQVVSGFPWGGFSIIGPAYASEVAPLALRATLTIYIQMCWCIGQLIASGVLYGVKDMTSIWAYRIPFAVQWAWPAPLIVLLCFAPESPWWYVRNGRLDEAEAVIKRLAGQSTQPPSDVVAYMVRTNEIEIAITSGASYWDCFKGVELRRTLIACLTYMLANLTGLLLSNLGTYFFTVAGLPTNKAYALGIGNTSIQLVAVIGSWFLAERFGRRALVLWGIGHNVIILLVLGILGCVPQSENVAWAQGTLVILLALQWGLTLGPMMYTIIAEASSVRLRAKTIGLSRDAYYLCCVVTFFINSYMLNPTAWNLIAKAGFVYCGTCIGIWILAYYGLPESKGRTYRELDILYHRGVPARKFATTKIDDDANE</sequence>
<feature type="transmembrane region" description="Helical" evidence="10">
    <location>
        <begin position="316"/>
        <end position="337"/>
    </location>
</feature>
<dbReference type="Pfam" id="PF00083">
    <property type="entry name" value="Sugar_tr"/>
    <property type="match status" value="1"/>
</dbReference>
<comment type="caution">
    <text evidence="12">The sequence shown here is derived from an EMBL/GenBank/DDBJ whole genome shotgun (WGS) entry which is preliminary data.</text>
</comment>
<evidence type="ECO:0000256" key="4">
    <source>
        <dbReference type="ARBA" id="ARBA00022692"/>
    </source>
</evidence>